<dbReference type="PANTHER" id="PTHR32089">
    <property type="entry name" value="METHYL-ACCEPTING CHEMOTAXIS PROTEIN MCPB"/>
    <property type="match status" value="1"/>
</dbReference>
<dbReference type="SMART" id="SM00283">
    <property type="entry name" value="MA"/>
    <property type="match status" value="1"/>
</dbReference>
<evidence type="ECO:0000259" key="13">
    <source>
        <dbReference type="PROSITE" id="PS50112"/>
    </source>
</evidence>
<evidence type="ECO:0000256" key="9">
    <source>
        <dbReference type="ARBA" id="ARBA00029447"/>
    </source>
</evidence>
<dbReference type="SUPFAM" id="SSF103190">
    <property type="entry name" value="Sensory domain-like"/>
    <property type="match status" value="1"/>
</dbReference>
<keyword evidence="2" id="KW-0597">Phosphoprotein</keyword>
<dbReference type="PROSITE" id="PS50885">
    <property type="entry name" value="HAMP"/>
    <property type="match status" value="1"/>
</dbReference>
<evidence type="ECO:0000259" key="12">
    <source>
        <dbReference type="PROSITE" id="PS50111"/>
    </source>
</evidence>
<feature type="transmembrane region" description="Helical" evidence="11">
    <location>
        <begin position="12"/>
        <end position="30"/>
    </location>
</feature>
<dbReference type="Gene3D" id="3.30.450.20">
    <property type="entry name" value="PAS domain"/>
    <property type="match status" value="1"/>
</dbReference>
<evidence type="ECO:0000256" key="6">
    <source>
        <dbReference type="ARBA" id="ARBA00022840"/>
    </source>
</evidence>
<dbReference type="Pfam" id="PF14827">
    <property type="entry name" value="dCache_3"/>
    <property type="match status" value="1"/>
</dbReference>
<dbReference type="GO" id="GO:0016301">
    <property type="term" value="F:kinase activity"/>
    <property type="evidence" value="ECO:0007669"/>
    <property type="project" value="UniProtKB-KW"/>
</dbReference>
<evidence type="ECO:0000313" key="16">
    <source>
        <dbReference type="Proteomes" id="UP000002601"/>
    </source>
</evidence>
<protein>
    <submittedName>
        <fullName evidence="15">Methyl-accepting chemotaxis sensory transducer with Pas/Pac sensor</fullName>
    </submittedName>
</protein>
<dbReference type="NCBIfam" id="TIGR00229">
    <property type="entry name" value="sensory_box"/>
    <property type="match status" value="1"/>
</dbReference>
<dbReference type="PROSITE" id="PS50112">
    <property type="entry name" value="PAS"/>
    <property type="match status" value="1"/>
</dbReference>
<keyword evidence="5" id="KW-0418">Kinase</keyword>
<keyword evidence="3" id="KW-0808">Transferase</keyword>
<dbReference type="KEGG" id="dsa:Desal_2361"/>
<dbReference type="GO" id="GO:0000160">
    <property type="term" value="P:phosphorelay signal transduction system"/>
    <property type="evidence" value="ECO:0007669"/>
    <property type="project" value="UniProtKB-KW"/>
</dbReference>
<dbReference type="Gene3D" id="1.10.287.950">
    <property type="entry name" value="Methyl-accepting chemotaxis protein"/>
    <property type="match status" value="1"/>
</dbReference>
<dbReference type="Pfam" id="PF00015">
    <property type="entry name" value="MCPsignal"/>
    <property type="match status" value="1"/>
</dbReference>
<dbReference type="Pfam" id="PF00672">
    <property type="entry name" value="HAMP"/>
    <property type="match status" value="1"/>
</dbReference>
<name>C6BXB1_MARSD</name>
<feature type="domain" description="PAS" evidence="13">
    <location>
        <begin position="396"/>
        <end position="438"/>
    </location>
</feature>
<evidence type="ECO:0000256" key="5">
    <source>
        <dbReference type="ARBA" id="ARBA00022777"/>
    </source>
</evidence>
<dbReference type="EMBL" id="CP001649">
    <property type="protein sequence ID" value="ACS80417.1"/>
    <property type="molecule type" value="Genomic_DNA"/>
</dbReference>
<dbReference type="eggNOG" id="COG2202">
    <property type="taxonomic scope" value="Bacteria"/>
</dbReference>
<dbReference type="SUPFAM" id="SSF58104">
    <property type="entry name" value="Methyl-accepting chemotaxis protein (MCP) signaling domain"/>
    <property type="match status" value="1"/>
</dbReference>
<evidence type="ECO:0000259" key="14">
    <source>
        <dbReference type="PROSITE" id="PS50885"/>
    </source>
</evidence>
<dbReference type="PROSITE" id="PS50111">
    <property type="entry name" value="CHEMOTAXIS_TRANSDUC_2"/>
    <property type="match status" value="1"/>
</dbReference>
<keyword evidence="4" id="KW-0547">Nucleotide-binding</keyword>
<dbReference type="GO" id="GO:0005524">
    <property type="term" value="F:ATP binding"/>
    <property type="evidence" value="ECO:0007669"/>
    <property type="project" value="UniProtKB-KW"/>
</dbReference>
<keyword evidence="16" id="KW-1185">Reference proteome</keyword>
<evidence type="ECO:0000256" key="2">
    <source>
        <dbReference type="ARBA" id="ARBA00022553"/>
    </source>
</evidence>
<evidence type="ECO:0000256" key="3">
    <source>
        <dbReference type="ARBA" id="ARBA00022679"/>
    </source>
</evidence>
<dbReference type="CDD" id="cd11386">
    <property type="entry name" value="MCP_signal"/>
    <property type="match status" value="1"/>
</dbReference>
<organism evidence="15 16">
    <name type="scientific">Maridesulfovibrio salexigens (strain ATCC 14822 / DSM 2638 / NCIMB 8403 / VKM B-1763)</name>
    <name type="common">Desulfovibrio salexigens</name>
    <dbReference type="NCBI Taxonomy" id="526222"/>
    <lineage>
        <taxon>Bacteria</taxon>
        <taxon>Pseudomonadati</taxon>
        <taxon>Thermodesulfobacteriota</taxon>
        <taxon>Desulfovibrionia</taxon>
        <taxon>Desulfovibrionales</taxon>
        <taxon>Desulfovibrionaceae</taxon>
        <taxon>Maridesulfovibrio</taxon>
    </lineage>
</organism>
<evidence type="ECO:0000313" key="15">
    <source>
        <dbReference type="EMBL" id="ACS80417.1"/>
    </source>
</evidence>
<dbReference type="Proteomes" id="UP000002601">
    <property type="component" value="Chromosome"/>
</dbReference>
<dbReference type="InterPro" id="IPR035965">
    <property type="entry name" value="PAS-like_dom_sf"/>
</dbReference>
<evidence type="ECO:0000256" key="10">
    <source>
        <dbReference type="PROSITE-ProRule" id="PRU00284"/>
    </source>
</evidence>
<evidence type="ECO:0000256" key="1">
    <source>
        <dbReference type="ARBA" id="ARBA00004370"/>
    </source>
</evidence>
<feature type="domain" description="HAMP" evidence="14">
    <location>
        <begin position="341"/>
        <end position="395"/>
    </location>
</feature>
<dbReference type="OrthoDB" id="9816383at2"/>
<dbReference type="eggNOG" id="COG0840">
    <property type="taxonomic scope" value="Bacteria"/>
</dbReference>
<dbReference type="SUPFAM" id="SSF55785">
    <property type="entry name" value="PYP-like sensor domain (PAS domain)"/>
    <property type="match status" value="1"/>
</dbReference>
<dbReference type="CDD" id="cd00130">
    <property type="entry name" value="PAS"/>
    <property type="match status" value="1"/>
</dbReference>
<evidence type="ECO:0000256" key="11">
    <source>
        <dbReference type="SAM" id="Phobius"/>
    </source>
</evidence>
<proteinExistence type="inferred from homology"/>
<dbReference type="PANTHER" id="PTHR32089:SF112">
    <property type="entry name" value="LYSOZYME-LIKE PROTEIN-RELATED"/>
    <property type="match status" value="1"/>
</dbReference>
<dbReference type="InterPro" id="IPR000014">
    <property type="entry name" value="PAS"/>
</dbReference>
<dbReference type="STRING" id="526222.Desal_2361"/>
<dbReference type="InterPro" id="IPR003660">
    <property type="entry name" value="HAMP_dom"/>
</dbReference>
<evidence type="ECO:0000256" key="4">
    <source>
        <dbReference type="ARBA" id="ARBA00022741"/>
    </source>
</evidence>
<keyword evidence="7" id="KW-0902">Two-component regulatory system</keyword>
<dbReference type="CDD" id="cd06225">
    <property type="entry name" value="HAMP"/>
    <property type="match status" value="1"/>
</dbReference>
<keyword evidence="8 10" id="KW-0807">Transducer</keyword>
<reference evidence="15 16" key="1">
    <citation type="submission" date="2009-06" db="EMBL/GenBank/DDBJ databases">
        <title>Complete sequence of Desulfovibrio salexigens DSM 2638.</title>
        <authorList>
            <consortium name="US DOE Joint Genome Institute"/>
            <person name="Lucas S."/>
            <person name="Copeland A."/>
            <person name="Lapidus A."/>
            <person name="Glavina del Rio T."/>
            <person name="Tice H."/>
            <person name="Bruce D."/>
            <person name="Goodwin L."/>
            <person name="Pitluck S."/>
            <person name="Munk A.C."/>
            <person name="Brettin T."/>
            <person name="Detter J.C."/>
            <person name="Han C."/>
            <person name="Tapia R."/>
            <person name="Larimer F."/>
            <person name="Land M."/>
            <person name="Hauser L."/>
            <person name="Kyrpides N."/>
            <person name="Anderson I."/>
            <person name="Wall J.D."/>
            <person name="Arkin A.P."/>
            <person name="Dehal P."/>
            <person name="Chivian D."/>
            <person name="Giles B."/>
            <person name="Hazen T.C."/>
        </authorList>
    </citation>
    <scope>NUCLEOTIDE SEQUENCE [LARGE SCALE GENOMIC DNA]</scope>
    <source>
        <strain evidence="16">ATCC 14822 / DSM 2638 / NCIMB 8403 / VKM B-1763</strain>
    </source>
</reference>
<dbReference type="HOGENOM" id="CLU_000445_107_19_7"/>
<dbReference type="GO" id="GO:0016020">
    <property type="term" value="C:membrane"/>
    <property type="evidence" value="ECO:0007669"/>
    <property type="project" value="UniProtKB-SubCell"/>
</dbReference>
<dbReference type="AlphaFoldDB" id="C6BXB1"/>
<gene>
    <name evidence="15" type="ordered locus">Desal_2361</name>
</gene>
<keyword evidence="11" id="KW-0472">Membrane</keyword>
<dbReference type="Pfam" id="PF13426">
    <property type="entry name" value="PAS_9"/>
    <property type="match status" value="1"/>
</dbReference>
<dbReference type="InterPro" id="IPR029151">
    <property type="entry name" value="Sensor-like_sf"/>
</dbReference>
<dbReference type="InterPro" id="IPR004089">
    <property type="entry name" value="MCPsignal_dom"/>
</dbReference>
<comment type="similarity">
    <text evidence="9">Belongs to the methyl-accepting chemotaxis (MCP) protein family.</text>
</comment>
<evidence type="ECO:0000256" key="7">
    <source>
        <dbReference type="ARBA" id="ARBA00023012"/>
    </source>
</evidence>
<accession>C6BXB1</accession>
<comment type="subcellular location">
    <subcellularLocation>
        <location evidence="1">Membrane</location>
    </subcellularLocation>
</comment>
<dbReference type="SMART" id="SM00304">
    <property type="entry name" value="HAMP"/>
    <property type="match status" value="1"/>
</dbReference>
<keyword evidence="11" id="KW-1133">Transmembrane helix</keyword>
<dbReference type="PROSITE" id="PS51257">
    <property type="entry name" value="PROKAR_LIPOPROTEIN"/>
    <property type="match status" value="1"/>
</dbReference>
<keyword evidence="6" id="KW-0067">ATP-binding</keyword>
<evidence type="ECO:0000256" key="8">
    <source>
        <dbReference type="ARBA" id="ARBA00023224"/>
    </source>
</evidence>
<keyword evidence="11" id="KW-0812">Transmembrane</keyword>
<dbReference type="Gene3D" id="6.10.340.10">
    <property type="match status" value="1"/>
</dbReference>
<dbReference type="RefSeq" id="WP_015852233.1">
    <property type="nucleotide sequence ID" value="NC_012881.1"/>
</dbReference>
<dbReference type="InterPro" id="IPR029150">
    <property type="entry name" value="dCache_3"/>
</dbReference>
<feature type="domain" description="Methyl-accepting transducer" evidence="12">
    <location>
        <begin position="537"/>
        <end position="773"/>
    </location>
</feature>
<sequence length="806" mass="87891">MKISHKILLPQAVAIIFLGCLSVVIISSSFKSMKTMHIATVVNSAFESVLNKVENSAKSAQETAALFAGSPEIIEAFTIAHTGDISDERSEQSQAARDHIREFMHDELSNYKSVSGKKLRLHFHLPNGRSLVRLWRDKQAKRSGQWVDISDDISSFRQTVLDVNRQGLPLGGIELGRGGFAIRGLVPVKDNTGKILGSAEVLNSFAPILQSVKDAGMSAMLFMNKDKLSTATSLKDTSKYPIVGSDYVFVSGTNKNKDFSIITKDLLDKSRNERVVIQLENSAIATLPVRDYLGKQIGVLVGIVDLNEMAALSGKANKVLLGCVAAMLIIPLLMIYFTLRGQVVKPVEAIRNKIKDINEDRADLSSHINIKYKDEIGSMTEEFNSLLGKISTMVNEMQLYVDVVNSVPDPIFVVDKDFNLIFANKPVIDFTGMTEHSLKSSKCHNIFNSDICNTNKCPVEMSRRSGKREITETTKLTDQNGNTIYVQPVSDSIKDSNGEIVGYFEVARIVTELVLKENDINKQLQKINDVHESVREASNNIFSRSEEMGREVDDVDSAATDQQRLLSETVAAFGQMNASVLDIAENASLAAGKTQETRDKAEEGARIVMDASTAINSVQTQTETMRASMTELEEQAEKIGTVLNVINDIADQTNLLALNAAIEAARAGDAGRGFAVVADEVRKLAEKTVEATKEVETVIIGIQNQAGTTRQLTEKTNNLAEQAAEFANISGKSLQSIVDLAHDSASSVSNIATAAEEQSASSEQINRAMSEVNELAVKVADRVKNSVESLNGIIRLAEKLGDEAGK</sequence>